<keyword evidence="4" id="KW-1185">Reference proteome</keyword>
<dbReference type="RefSeq" id="WP_188123959.1">
    <property type="nucleotide sequence ID" value="NZ_BOMP01000160.1"/>
</dbReference>
<evidence type="ECO:0000313" key="2">
    <source>
        <dbReference type="EMBL" id="MBB4752026.1"/>
    </source>
</evidence>
<comment type="caution">
    <text evidence="2">The sequence shown here is derived from an EMBL/GenBank/DDBJ whole genome shotgun (WGS) entry which is preliminary data.</text>
</comment>
<evidence type="ECO:0000313" key="4">
    <source>
        <dbReference type="Proteomes" id="UP000631312"/>
    </source>
</evidence>
<gene>
    <name evidence="1" type="ORF">Alo02nite_82530</name>
    <name evidence="2" type="ORF">BJ964_006187</name>
</gene>
<accession>A0A7W7MJ49</accession>
<dbReference type="Proteomes" id="UP000590511">
    <property type="component" value="Unassembled WGS sequence"/>
</dbReference>
<proteinExistence type="predicted"/>
<name>A0A7W7MJ49_9ACTN</name>
<protein>
    <submittedName>
        <fullName evidence="2">Uncharacterized protein</fullName>
    </submittedName>
</protein>
<reference evidence="2 3" key="1">
    <citation type="submission" date="2020-08" db="EMBL/GenBank/DDBJ databases">
        <title>Sequencing the genomes of 1000 actinobacteria strains.</title>
        <authorList>
            <person name="Klenk H.-P."/>
        </authorList>
    </citation>
    <scope>NUCLEOTIDE SEQUENCE [LARGE SCALE GENOMIC DNA]</scope>
    <source>
        <strain evidence="2 3">DSM 43150</strain>
    </source>
</reference>
<dbReference type="EMBL" id="BOMP01000160">
    <property type="protein sequence ID" value="GIE45355.1"/>
    <property type="molecule type" value="Genomic_DNA"/>
</dbReference>
<sequence>MKFRPGPITIWGAVAGGTLVTAFVLWLGWPAQAAELPAGATDVQVYLIDDELTTPATPGEQDGWFGSFSMPCDFDSWYVESAGAAMCASLDGPKGTVTATREDERIILPAGTQKAITAWAADHGSSQPPTRALLVLDGEPVGVVAVAAAATAVPAS</sequence>
<dbReference type="Proteomes" id="UP000631312">
    <property type="component" value="Unassembled WGS sequence"/>
</dbReference>
<evidence type="ECO:0000313" key="3">
    <source>
        <dbReference type="Proteomes" id="UP000590511"/>
    </source>
</evidence>
<evidence type="ECO:0000313" key="1">
    <source>
        <dbReference type="EMBL" id="GIE45355.1"/>
    </source>
</evidence>
<dbReference type="EMBL" id="JACHNC010000001">
    <property type="protein sequence ID" value="MBB4752026.1"/>
    <property type="molecule type" value="Genomic_DNA"/>
</dbReference>
<reference evidence="1 4" key="2">
    <citation type="submission" date="2021-01" db="EMBL/GenBank/DDBJ databases">
        <title>Whole genome shotgun sequence of Actinoplanes lobatus NBRC 12513.</title>
        <authorList>
            <person name="Komaki H."/>
            <person name="Tamura T."/>
        </authorList>
    </citation>
    <scope>NUCLEOTIDE SEQUENCE [LARGE SCALE GENOMIC DNA]</scope>
    <source>
        <strain evidence="1 4">NBRC 12513</strain>
    </source>
</reference>
<organism evidence="2 3">
    <name type="scientific">Actinoplanes lobatus</name>
    <dbReference type="NCBI Taxonomy" id="113568"/>
    <lineage>
        <taxon>Bacteria</taxon>
        <taxon>Bacillati</taxon>
        <taxon>Actinomycetota</taxon>
        <taxon>Actinomycetes</taxon>
        <taxon>Micromonosporales</taxon>
        <taxon>Micromonosporaceae</taxon>
        <taxon>Actinoplanes</taxon>
    </lineage>
</organism>
<dbReference type="AlphaFoldDB" id="A0A7W7MJ49"/>